<evidence type="ECO:0000313" key="1">
    <source>
        <dbReference type="EMBL" id="EFQ04278.1"/>
    </source>
</evidence>
<proteinExistence type="predicted"/>
<dbReference type="RefSeq" id="WP_006941905.1">
    <property type="nucleotide sequence ID" value="NZ_GL538208.1"/>
</dbReference>
<dbReference type="Proteomes" id="UP000003195">
    <property type="component" value="Unassembled WGS sequence"/>
</dbReference>
<dbReference type="AlphaFoldDB" id="E2ZBQ0"/>
<dbReference type="HOGENOM" id="CLU_2369729_0_0_9"/>
<dbReference type="STRING" id="706434.HMPREF9429_00882"/>
<comment type="caution">
    <text evidence="1">The sequence shown here is derived from an EMBL/GenBank/DDBJ whole genome shotgun (WGS) entry which is preliminary data.</text>
</comment>
<name>E2ZBQ0_9FIRM</name>
<dbReference type="eggNOG" id="ENOG50331PA">
    <property type="taxonomic scope" value="Bacteria"/>
</dbReference>
<organism evidence="1 2">
    <name type="scientific">Megasphaera micronuciformis F0359</name>
    <dbReference type="NCBI Taxonomy" id="706434"/>
    <lineage>
        <taxon>Bacteria</taxon>
        <taxon>Bacillati</taxon>
        <taxon>Bacillota</taxon>
        <taxon>Negativicutes</taxon>
        <taxon>Veillonellales</taxon>
        <taxon>Veillonellaceae</taxon>
        <taxon>Megasphaera</taxon>
    </lineage>
</organism>
<evidence type="ECO:0008006" key="3">
    <source>
        <dbReference type="Google" id="ProtNLM"/>
    </source>
</evidence>
<accession>E2ZBQ0</accession>
<dbReference type="EMBL" id="AECS01000036">
    <property type="protein sequence ID" value="EFQ04278.1"/>
    <property type="molecule type" value="Genomic_DNA"/>
</dbReference>
<reference evidence="1 2" key="1">
    <citation type="submission" date="2010-08" db="EMBL/GenBank/DDBJ databases">
        <authorList>
            <person name="Weinstock G."/>
            <person name="Sodergren E."/>
            <person name="Clifton S."/>
            <person name="Fulton L."/>
            <person name="Fulton B."/>
            <person name="Courtney L."/>
            <person name="Fronick C."/>
            <person name="Harrison M."/>
            <person name="Strong C."/>
            <person name="Farmer C."/>
            <person name="Delahaunty K."/>
            <person name="Markovic C."/>
            <person name="Hall O."/>
            <person name="Minx P."/>
            <person name="Tomlinson C."/>
            <person name="Mitreva M."/>
            <person name="Hou S."/>
            <person name="Chen J."/>
            <person name="Wollam A."/>
            <person name="Pepin K.H."/>
            <person name="Johnson M."/>
            <person name="Bhonagiri V."/>
            <person name="Zhang X."/>
            <person name="Suruliraj S."/>
            <person name="Warren W."/>
            <person name="Chinwalla A."/>
            <person name="Mardis E.R."/>
            <person name="Wilson R.K."/>
        </authorList>
    </citation>
    <scope>NUCLEOTIDE SEQUENCE [LARGE SCALE GENOMIC DNA]</scope>
    <source>
        <strain evidence="1 2">F0359</strain>
    </source>
</reference>
<gene>
    <name evidence="1" type="ORF">HMPREF9429_00882</name>
</gene>
<protein>
    <recommendedName>
        <fullName evidence="3">HMA domain-containing protein</fullName>
    </recommendedName>
</protein>
<dbReference type="Pfam" id="PF19991">
    <property type="entry name" value="HMA_2"/>
    <property type="match status" value="1"/>
</dbReference>
<sequence length="93" mass="11092">MFHFSKWDFIIRTVSVRSYIPGRIRLQSKRLINNQSLVRQVYEHISAYKEIETVEVNPLTGSVLLTYKPDVLRANRELAEVEQYIMNHVERRT</sequence>
<evidence type="ECO:0000313" key="2">
    <source>
        <dbReference type="Proteomes" id="UP000003195"/>
    </source>
</evidence>
<keyword evidence="2" id="KW-1185">Reference proteome</keyword>
<dbReference type="OrthoDB" id="2887217at2"/>